<dbReference type="OrthoDB" id="310895at2759"/>
<organism evidence="5 6">
    <name type="scientific">Penicillium expansum</name>
    <name type="common">Blue mold rot fungus</name>
    <dbReference type="NCBI Taxonomy" id="27334"/>
    <lineage>
        <taxon>Eukaryota</taxon>
        <taxon>Fungi</taxon>
        <taxon>Dikarya</taxon>
        <taxon>Ascomycota</taxon>
        <taxon>Pezizomycotina</taxon>
        <taxon>Eurotiomycetes</taxon>
        <taxon>Eurotiomycetidae</taxon>
        <taxon>Eurotiales</taxon>
        <taxon>Aspergillaceae</taxon>
        <taxon>Penicillium</taxon>
    </lineage>
</organism>
<evidence type="ECO:0000313" key="6">
    <source>
        <dbReference type="Proteomes" id="UP000030143"/>
    </source>
</evidence>
<dbReference type="VEuPathDB" id="FungiDB:PEXP_069370"/>
<dbReference type="PANTHER" id="PTHR11699">
    <property type="entry name" value="ALDEHYDE DEHYDROGENASE-RELATED"/>
    <property type="match status" value="1"/>
</dbReference>
<dbReference type="RefSeq" id="XP_016595983.1">
    <property type="nucleotide sequence ID" value="XM_016743261.1"/>
</dbReference>
<dbReference type="Proteomes" id="UP000030143">
    <property type="component" value="Unassembled WGS sequence"/>
</dbReference>
<comment type="catalytic activity">
    <reaction evidence="3">
        <text>an aldehyde + NAD(+) + H2O = a carboxylate + NADH + 2 H(+)</text>
        <dbReference type="Rhea" id="RHEA:16185"/>
        <dbReference type="ChEBI" id="CHEBI:15377"/>
        <dbReference type="ChEBI" id="CHEBI:15378"/>
        <dbReference type="ChEBI" id="CHEBI:17478"/>
        <dbReference type="ChEBI" id="CHEBI:29067"/>
        <dbReference type="ChEBI" id="CHEBI:57540"/>
        <dbReference type="ChEBI" id="CHEBI:57945"/>
        <dbReference type="EC" id="1.2.1.3"/>
    </reaction>
</comment>
<dbReference type="GeneID" id="27678680"/>
<reference evidence="5 6" key="1">
    <citation type="journal article" date="2015" name="Mol. Plant Microbe Interact.">
        <title>Genome, transcriptome, and functional analyses of Penicillium expansum provide new insights into secondary metabolism and pathogenicity.</title>
        <authorList>
            <person name="Ballester A.R."/>
            <person name="Marcet-Houben M."/>
            <person name="Levin E."/>
            <person name="Sela N."/>
            <person name="Selma-Lazaro C."/>
            <person name="Carmona L."/>
            <person name="Wisniewski M."/>
            <person name="Droby S."/>
            <person name="Gonzalez-Candelas L."/>
            <person name="Gabaldon T."/>
        </authorList>
    </citation>
    <scope>NUCLEOTIDE SEQUENCE [LARGE SCALE GENOMIC DNA]</scope>
    <source>
        <strain evidence="5 6">MD-8</strain>
    </source>
</reference>
<comment type="similarity">
    <text evidence="1">Belongs to the aldehyde dehydrogenase family.</text>
</comment>
<dbReference type="STRING" id="27334.A0A0A2JF25"/>
<protein>
    <recommendedName>
        <fullName evidence="2">aldehyde dehydrogenase (NAD(+))</fullName>
        <ecNumber evidence="2">1.2.1.3</ecNumber>
    </recommendedName>
</protein>
<dbReference type="Pfam" id="PF00171">
    <property type="entry name" value="Aldedh"/>
    <property type="match status" value="1"/>
</dbReference>
<keyword evidence="6" id="KW-1185">Reference proteome</keyword>
<dbReference type="PhylomeDB" id="A0A0A2JF25"/>
<sequence length="142" mass="15068">MGVPKAGMEFMMSLVSKYLRYYAGYADKISGELYPAEDGVYEIVTYEPLGVCASLASFNATFLYVALKLGPVLAAGNTCIFKASEKAPFGALALGRSVYEAGFPPGVINFVLGAVETGKLLASYMYIACINFTGSVNAGRKV</sequence>
<feature type="domain" description="Aldehyde dehydrogenase" evidence="4">
    <location>
        <begin position="7"/>
        <end position="142"/>
    </location>
</feature>
<dbReference type="InterPro" id="IPR015590">
    <property type="entry name" value="Aldehyde_DH_dom"/>
</dbReference>
<dbReference type="EC" id="1.2.1.3" evidence="2"/>
<dbReference type="HOGENOM" id="CLU_005391_6_6_1"/>
<dbReference type="Gene3D" id="3.40.605.10">
    <property type="entry name" value="Aldehyde Dehydrogenase, Chain A, domain 1"/>
    <property type="match status" value="1"/>
</dbReference>
<dbReference type="AlphaFoldDB" id="A0A0A2JF25"/>
<evidence type="ECO:0000259" key="4">
    <source>
        <dbReference type="Pfam" id="PF00171"/>
    </source>
</evidence>
<evidence type="ECO:0000256" key="2">
    <source>
        <dbReference type="ARBA" id="ARBA00024226"/>
    </source>
</evidence>
<dbReference type="InterPro" id="IPR016162">
    <property type="entry name" value="Ald_DH_N"/>
</dbReference>
<gene>
    <name evidence="5" type="ORF">PEX2_059880</name>
</gene>
<dbReference type="InterPro" id="IPR016161">
    <property type="entry name" value="Ald_DH/histidinol_DH"/>
</dbReference>
<evidence type="ECO:0000256" key="3">
    <source>
        <dbReference type="ARBA" id="ARBA00049194"/>
    </source>
</evidence>
<evidence type="ECO:0000256" key="1">
    <source>
        <dbReference type="ARBA" id="ARBA00009986"/>
    </source>
</evidence>
<proteinExistence type="inferred from homology"/>
<accession>A0A0A2JF25</accession>
<evidence type="ECO:0000313" key="5">
    <source>
        <dbReference type="EMBL" id="KGO53381.1"/>
    </source>
</evidence>
<dbReference type="GO" id="GO:0004029">
    <property type="term" value="F:aldehyde dehydrogenase (NAD+) activity"/>
    <property type="evidence" value="ECO:0007669"/>
    <property type="project" value="UniProtKB-EC"/>
</dbReference>
<name>A0A0A2JF25_PENEN</name>
<dbReference type="EMBL" id="JQFZ01000250">
    <property type="protein sequence ID" value="KGO53381.1"/>
    <property type="molecule type" value="Genomic_DNA"/>
</dbReference>
<dbReference type="SUPFAM" id="SSF53720">
    <property type="entry name" value="ALDH-like"/>
    <property type="match status" value="1"/>
</dbReference>
<comment type="caution">
    <text evidence="5">The sequence shown here is derived from an EMBL/GenBank/DDBJ whole genome shotgun (WGS) entry which is preliminary data.</text>
</comment>